<keyword evidence="5 11" id="KW-0067">ATP-binding</keyword>
<evidence type="ECO:0000256" key="2">
    <source>
        <dbReference type="ARBA" id="ARBA00022448"/>
    </source>
</evidence>
<evidence type="ECO:0000256" key="9">
    <source>
        <dbReference type="ARBA" id="ARBA00049985"/>
    </source>
</evidence>
<feature type="domain" description="ABC transporter" evidence="10">
    <location>
        <begin position="8"/>
        <end position="238"/>
    </location>
</feature>
<dbReference type="SMART" id="SM00382">
    <property type="entry name" value="AAA"/>
    <property type="match status" value="1"/>
</dbReference>
<dbReference type="PANTHER" id="PTHR42711">
    <property type="entry name" value="ABC TRANSPORTER ATP-BINDING PROTEIN"/>
    <property type="match status" value="1"/>
</dbReference>
<keyword evidence="4" id="KW-0547">Nucleotide-binding</keyword>
<organism evidence="11 12">
    <name type="scientific">Mycolicibacterium iranicum</name>
    <name type="common">Mycobacterium iranicum</name>
    <dbReference type="NCBI Taxonomy" id="912594"/>
    <lineage>
        <taxon>Bacteria</taxon>
        <taxon>Bacillati</taxon>
        <taxon>Actinomycetota</taxon>
        <taxon>Actinomycetes</taxon>
        <taxon>Mycobacteriales</taxon>
        <taxon>Mycobacteriaceae</taxon>
        <taxon>Mycolicibacterium</taxon>
    </lineage>
</organism>
<evidence type="ECO:0000256" key="1">
    <source>
        <dbReference type="ARBA" id="ARBA00004413"/>
    </source>
</evidence>
<keyword evidence="3" id="KW-1003">Cell membrane</keyword>
<dbReference type="InterPro" id="IPR003439">
    <property type="entry name" value="ABC_transporter-like_ATP-bd"/>
</dbReference>
<dbReference type="Proteomes" id="UP001084650">
    <property type="component" value="Unassembled WGS sequence"/>
</dbReference>
<dbReference type="PANTHER" id="PTHR42711:SF19">
    <property type="entry name" value="DOXORUBICIN RESISTANCE ATP-BINDING PROTEIN DRRA"/>
    <property type="match status" value="1"/>
</dbReference>
<dbReference type="InterPro" id="IPR050763">
    <property type="entry name" value="ABC_transporter_ATP-binding"/>
</dbReference>
<dbReference type="EMBL" id="JAPQYE010000010">
    <property type="protein sequence ID" value="MCZ0730505.1"/>
    <property type="molecule type" value="Genomic_DNA"/>
</dbReference>
<accession>A0ABT4HJX1</accession>
<keyword evidence="2" id="KW-0813">Transport</keyword>
<evidence type="ECO:0000256" key="7">
    <source>
        <dbReference type="ARBA" id="ARBA00023136"/>
    </source>
</evidence>
<name>A0ABT4HJX1_MYCIR</name>
<evidence type="ECO:0000259" key="10">
    <source>
        <dbReference type="PROSITE" id="PS50893"/>
    </source>
</evidence>
<evidence type="ECO:0000313" key="11">
    <source>
        <dbReference type="EMBL" id="MCZ0730505.1"/>
    </source>
</evidence>
<evidence type="ECO:0000256" key="5">
    <source>
        <dbReference type="ARBA" id="ARBA00022840"/>
    </source>
</evidence>
<dbReference type="Pfam" id="PF00005">
    <property type="entry name" value="ABC_tran"/>
    <property type="match status" value="1"/>
</dbReference>
<comment type="similarity">
    <text evidence="9">Belongs to the ABC transporter superfamily. Drug exporter-1 (DrugE1) (TC 3.A.1.105) family.</text>
</comment>
<dbReference type="PROSITE" id="PS50893">
    <property type="entry name" value="ABC_TRANSPORTER_2"/>
    <property type="match status" value="1"/>
</dbReference>
<dbReference type="PROSITE" id="PS00211">
    <property type="entry name" value="ABC_TRANSPORTER_1"/>
    <property type="match status" value="1"/>
</dbReference>
<dbReference type="InterPro" id="IPR003593">
    <property type="entry name" value="AAA+_ATPase"/>
</dbReference>
<gene>
    <name evidence="11" type="ORF">OY187_20865</name>
</gene>
<keyword evidence="7" id="KW-0472">Membrane</keyword>
<evidence type="ECO:0000313" key="12">
    <source>
        <dbReference type="Proteomes" id="UP001084650"/>
    </source>
</evidence>
<evidence type="ECO:0000256" key="8">
    <source>
        <dbReference type="ARBA" id="ARBA00023251"/>
    </source>
</evidence>
<protein>
    <submittedName>
        <fullName evidence="11">ATP-binding cassette domain-containing protein</fullName>
    </submittedName>
</protein>
<comment type="subcellular location">
    <subcellularLocation>
        <location evidence="1">Cell membrane</location>
        <topology evidence="1">Peripheral membrane protein</topology>
        <orientation evidence="1">Cytoplasmic side</orientation>
    </subcellularLocation>
</comment>
<dbReference type="InterPro" id="IPR027417">
    <property type="entry name" value="P-loop_NTPase"/>
</dbReference>
<dbReference type="GO" id="GO:0005524">
    <property type="term" value="F:ATP binding"/>
    <property type="evidence" value="ECO:0007669"/>
    <property type="project" value="UniProtKB-KW"/>
</dbReference>
<evidence type="ECO:0000256" key="6">
    <source>
        <dbReference type="ARBA" id="ARBA00022967"/>
    </source>
</evidence>
<reference evidence="11" key="1">
    <citation type="submission" date="2022-12" db="EMBL/GenBank/DDBJ databases">
        <title>Whole genome sequence of Mycolicibacterium iranicum strain SBH312.</title>
        <authorList>
            <person name="Jani J."/>
            <person name="Arifin Mustapha Z."/>
            <person name="Ahmed K."/>
            <person name="Kai Ling C."/>
        </authorList>
    </citation>
    <scope>NUCLEOTIDE SEQUENCE</scope>
    <source>
        <strain evidence="11">SBH312</strain>
    </source>
</reference>
<keyword evidence="12" id="KW-1185">Reference proteome</keyword>
<sequence>MSSSEKAVVVAGIKKSFGSVAALRDVSFEVERGEVLGLLGPNGAGKTTTVNILSTLIKPDSGRALIAGHDVVSDPAGVRRALMLTGQHAALDDLLTGRENLLMFGRLQGLKKKVAKQRAQELLEQFDLVHAGDRAVGNYSGGMKRRIDIACGLVVRPEVVFLDEPTTGLDPRSRQAIWELVTDFKEAGIATLLTTQYLEEADLLSDRIIVIDKGTVIAEGTADQLKERTGGTYCEIVPRQLSDIPEVARILGPLLPDAHRAALSDTSDRISMPAPDGPGTLMQALHLLSEANIDLTDIALRRPSLDEVFLALTGDHPKAIEDDDDELSAADAGAYA</sequence>
<evidence type="ECO:0000256" key="3">
    <source>
        <dbReference type="ARBA" id="ARBA00022475"/>
    </source>
</evidence>
<evidence type="ECO:0000256" key="4">
    <source>
        <dbReference type="ARBA" id="ARBA00022741"/>
    </source>
</evidence>
<dbReference type="Gene3D" id="3.40.50.300">
    <property type="entry name" value="P-loop containing nucleotide triphosphate hydrolases"/>
    <property type="match status" value="1"/>
</dbReference>
<dbReference type="InterPro" id="IPR005894">
    <property type="entry name" value="DrrA"/>
</dbReference>
<comment type="caution">
    <text evidence="11">The sequence shown here is derived from an EMBL/GenBank/DDBJ whole genome shotgun (WGS) entry which is preliminary data.</text>
</comment>
<dbReference type="SUPFAM" id="SSF52540">
    <property type="entry name" value="P-loop containing nucleoside triphosphate hydrolases"/>
    <property type="match status" value="1"/>
</dbReference>
<keyword evidence="8" id="KW-0046">Antibiotic resistance</keyword>
<keyword evidence="6" id="KW-1278">Translocase</keyword>
<proteinExistence type="inferred from homology"/>
<dbReference type="NCBIfam" id="TIGR01188">
    <property type="entry name" value="drrA"/>
    <property type="match status" value="1"/>
</dbReference>
<dbReference type="InterPro" id="IPR017871">
    <property type="entry name" value="ABC_transporter-like_CS"/>
</dbReference>
<dbReference type="RefSeq" id="WP_268787067.1">
    <property type="nucleotide sequence ID" value="NZ_JAPQYE010000010.1"/>
</dbReference>